<evidence type="ECO:0000256" key="6">
    <source>
        <dbReference type="ARBA" id="ARBA00022692"/>
    </source>
</evidence>
<dbReference type="GO" id="GO:0005886">
    <property type="term" value="C:plasma membrane"/>
    <property type="evidence" value="ECO:0007669"/>
    <property type="project" value="UniProtKB-SubCell"/>
</dbReference>
<evidence type="ECO:0000256" key="3">
    <source>
        <dbReference type="ARBA" id="ARBA00022448"/>
    </source>
</evidence>
<evidence type="ECO:0000256" key="5">
    <source>
        <dbReference type="ARBA" id="ARBA00022597"/>
    </source>
</evidence>
<feature type="transmembrane region" description="Helical" evidence="9">
    <location>
        <begin position="169"/>
        <end position="189"/>
    </location>
</feature>
<evidence type="ECO:0000256" key="9">
    <source>
        <dbReference type="RuleBase" id="RU363032"/>
    </source>
</evidence>
<dbReference type="Proteomes" id="UP000029082">
    <property type="component" value="Unassembled WGS sequence"/>
</dbReference>
<evidence type="ECO:0000256" key="1">
    <source>
        <dbReference type="ARBA" id="ARBA00004651"/>
    </source>
</evidence>
<keyword evidence="12" id="KW-1185">Reference proteome</keyword>
<comment type="subcellular location">
    <subcellularLocation>
        <location evidence="1 9">Cell membrane</location>
        <topology evidence="1 9">Multi-pass membrane protein</topology>
    </subcellularLocation>
</comment>
<evidence type="ECO:0000313" key="11">
    <source>
        <dbReference type="EMBL" id="KFI79272.1"/>
    </source>
</evidence>
<dbReference type="AlphaFoldDB" id="A0A087C7M2"/>
<feature type="transmembrane region" description="Helical" evidence="9">
    <location>
        <begin position="130"/>
        <end position="149"/>
    </location>
</feature>
<keyword evidence="3 9" id="KW-0813">Transport</keyword>
<comment type="caution">
    <text evidence="11">The sequence shown here is derived from an EMBL/GenBank/DDBJ whole genome shotgun (WGS) entry which is preliminary data.</text>
</comment>
<dbReference type="GO" id="GO:0015423">
    <property type="term" value="F:ABC-type maltose transporter activity"/>
    <property type="evidence" value="ECO:0007669"/>
    <property type="project" value="TreeGrafter"/>
</dbReference>
<dbReference type="eggNOG" id="COG3833">
    <property type="taxonomic scope" value="Bacteria"/>
</dbReference>
<dbReference type="PANTHER" id="PTHR32243:SF50">
    <property type="entry name" value="MALTOSE_MALTODEXTRIN TRANSPORT SYSTEM PERMEASE PROTEIN MALG"/>
    <property type="match status" value="1"/>
</dbReference>
<dbReference type="OrthoDB" id="61122at2"/>
<dbReference type="Gene3D" id="1.10.3720.10">
    <property type="entry name" value="MetI-like"/>
    <property type="match status" value="1"/>
</dbReference>
<evidence type="ECO:0000313" key="12">
    <source>
        <dbReference type="Proteomes" id="UP000029082"/>
    </source>
</evidence>
<reference evidence="11 12" key="1">
    <citation type="submission" date="2014-03" db="EMBL/GenBank/DDBJ databases">
        <title>Genomics of Bifidobacteria.</title>
        <authorList>
            <person name="Ventura M."/>
            <person name="Milani C."/>
            <person name="Lugli G.A."/>
        </authorList>
    </citation>
    <scope>NUCLEOTIDE SEQUENCE [LARGE SCALE GENOMIC DNA]</scope>
    <source>
        <strain evidence="11 12">DSM 21395</strain>
    </source>
</reference>
<dbReference type="PANTHER" id="PTHR32243">
    <property type="entry name" value="MALTOSE TRANSPORT SYSTEM PERMEASE-RELATED"/>
    <property type="match status" value="1"/>
</dbReference>
<dbReference type="CDD" id="cd06261">
    <property type="entry name" value="TM_PBP2"/>
    <property type="match status" value="1"/>
</dbReference>
<protein>
    <submittedName>
        <fullName evidence="11">Carbohydrate ABC transporter membrane protein 2, CUT1 family</fullName>
    </submittedName>
</protein>
<evidence type="ECO:0000256" key="8">
    <source>
        <dbReference type="ARBA" id="ARBA00023136"/>
    </source>
</evidence>
<keyword evidence="6 9" id="KW-0812">Transmembrane</keyword>
<sequence>MQRSILDARRHLPHVRNGMEIPRGTAWWRQIGWRHVVGIGVLGFMLFPVLYVVSASFNPLGSIAGGSLIPRSFTLEFYRTMVNGSKYPFMRWYGNTLLVALVVAACEVMFSTMAAYSFSRLRFRGRRGGLLSVLLVQMFPQFLSAVALFTMMSQLGRVLPGFGLNTLTGYALILMGGTMGNVWLMKGFFDSIPHEIDEAAEIDGAGHVTIFVKVLLPLVTPILAVNFLLTFIHVIGEYMLAAIFLTDDKVKTLAVGLYGIIEGDQSGNLGLFCAGSILLCIPVVLLFLYLQKYITSGMTAGAVKS</sequence>
<dbReference type="InterPro" id="IPR000515">
    <property type="entry name" value="MetI-like"/>
</dbReference>
<dbReference type="RefSeq" id="WP_081882792.1">
    <property type="nucleotide sequence ID" value="NZ_JDUO01000023.1"/>
</dbReference>
<dbReference type="EMBL" id="JGZE01000002">
    <property type="protein sequence ID" value="KFI79272.1"/>
    <property type="molecule type" value="Genomic_DNA"/>
</dbReference>
<name>A0A087C7M2_9BIFI</name>
<evidence type="ECO:0000256" key="7">
    <source>
        <dbReference type="ARBA" id="ARBA00022989"/>
    </source>
</evidence>
<organism evidence="11 12">
    <name type="scientific">Bifidobacterium mongoliense DSM 21395</name>
    <dbReference type="NCBI Taxonomy" id="1437603"/>
    <lineage>
        <taxon>Bacteria</taxon>
        <taxon>Bacillati</taxon>
        <taxon>Actinomycetota</taxon>
        <taxon>Actinomycetes</taxon>
        <taxon>Bifidobacteriales</taxon>
        <taxon>Bifidobacteriaceae</taxon>
        <taxon>Bifidobacterium</taxon>
    </lineage>
</organism>
<accession>A0A087C7M2</accession>
<keyword evidence="5" id="KW-0762">Sugar transport</keyword>
<feature type="transmembrane region" description="Helical" evidence="9">
    <location>
        <begin position="97"/>
        <end position="118"/>
    </location>
</feature>
<evidence type="ECO:0000256" key="2">
    <source>
        <dbReference type="ARBA" id="ARBA00009047"/>
    </source>
</evidence>
<dbReference type="InterPro" id="IPR050901">
    <property type="entry name" value="BP-dep_ABC_trans_perm"/>
</dbReference>
<feature type="transmembrane region" description="Helical" evidence="9">
    <location>
        <begin position="210"/>
        <end position="235"/>
    </location>
</feature>
<evidence type="ECO:0000256" key="4">
    <source>
        <dbReference type="ARBA" id="ARBA00022475"/>
    </source>
</evidence>
<keyword evidence="4" id="KW-1003">Cell membrane</keyword>
<evidence type="ECO:0000259" key="10">
    <source>
        <dbReference type="PROSITE" id="PS50928"/>
    </source>
</evidence>
<keyword evidence="7 9" id="KW-1133">Transmembrane helix</keyword>
<gene>
    <name evidence="11" type="ORF">BMON_0479</name>
</gene>
<feature type="transmembrane region" description="Helical" evidence="9">
    <location>
        <begin position="36"/>
        <end position="57"/>
    </location>
</feature>
<feature type="transmembrane region" description="Helical" evidence="9">
    <location>
        <begin position="269"/>
        <end position="290"/>
    </location>
</feature>
<dbReference type="GeneID" id="93095112"/>
<feature type="domain" description="ABC transmembrane type-1" evidence="10">
    <location>
        <begin position="93"/>
        <end position="290"/>
    </location>
</feature>
<dbReference type="PROSITE" id="PS50928">
    <property type="entry name" value="ABC_TM1"/>
    <property type="match status" value="1"/>
</dbReference>
<dbReference type="InterPro" id="IPR035906">
    <property type="entry name" value="MetI-like_sf"/>
</dbReference>
<dbReference type="Pfam" id="PF00528">
    <property type="entry name" value="BPD_transp_1"/>
    <property type="match status" value="1"/>
</dbReference>
<dbReference type="STRING" id="1437603.GCA_000771525_00913"/>
<comment type="similarity">
    <text evidence="2">Belongs to the binding-protein-dependent transport system permease family. MalFG subfamily.</text>
</comment>
<keyword evidence="8 9" id="KW-0472">Membrane</keyword>
<dbReference type="GO" id="GO:0042956">
    <property type="term" value="P:maltodextrin transmembrane transport"/>
    <property type="evidence" value="ECO:0007669"/>
    <property type="project" value="TreeGrafter"/>
</dbReference>
<dbReference type="SUPFAM" id="SSF161098">
    <property type="entry name" value="MetI-like"/>
    <property type="match status" value="1"/>
</dbReference>
<proteinExistence type="inferred from homology"/>